<name>A0AAV7W275_PLEWA</name>
<reference evidence="2" key="1">
    <citation type="journal article" date="2022" name="bioRxiv">
        <title>Sequencing and chromosome-scale assembly of the giantPleurodeles waltlgenome.</title>
        <authorList>
            <person name="Brown T."/>
            <person name="Elewa A."/>
            <person name="Iarovenko S."/>
            <person name="Subramanian E."/>
            <person name="Araus A.J."/>
            <person name="Petzold A."/>
            <person name="Susuki M."/>
            <person name="Suzuki K.-i.T."/>
            <person name="Hayashi T."/>
            <person name="Toyoda A."/>
            <person name="Oliveira C."/>
            <person name="Osipova E."/>
            <person name="Leigh N.D."/>
            <person name="Simon A."/>
            <person name="Yun M.H."/>
        </authorList>
    </citation>
    <scope>NUCLEOTIDE SEQUENCE</scope>
    <source>
        <strain evidence="2">20211129_DDA</strain>
        <tissue evidence="2">Liver</tissue>
    </source>
</reference>
<evidence type="ECO:0000313" key="3">
    <source>
        <dbReference type="Proteomes" id="UP001066276"/>
    </source>
</evidence>
<feature type="region of interest" description="Disordered" evidence="1">
    <location>
        <begin position="62"/>
        <end position="108"/>
    </location>
</feature>
<feature type="compositionally biased region" description="Low complexity" evidence="1">
    <location>
        <begin position="78"/>
        <end position="91"/>
    </location>
</feature>
<evidence type="ECO:0000313" key="2">
    <source>
        <dbReference type="EMBL" id="KAJ1207982.1"/>
    </source>
</evidence>
<gene>
    <name evidence="2" type="ORF">NDU88_003372</name>
</gene>
<feature type="region of interest" description="Disordered" evidence="1">
    <location>
        <begin position="1"/>
        <end position="20"/>
    </location>
</feature>
<protein>
    <submittedName>
        <fullName evidence="2">Uncharacterized protein</fullName>
    </submittedName>
</protein>
<sequence>MSRQWIRRCSGPDAGPTASVGGYALAALRPRGRRVARPGAPGASPAGRRSSCVSFAAWVNSRGNPPFEASRAPRRSSARASAQLSPSQPAAGPRHAAHLSRESGGPRRGGCSCCGSFAVRVGPRGPLLKAARAPRLLQLVPPGVRAAQPGAPGAPLAGRGSATPPVHRGSRSKAQRRLLFSLHGAPGPRQSHQGGGNSASVSSRQSGSDCHFRTRASARERGSASLPLTSSGPRRDGEIAGMAGAALLGR</sequence>
<accession>A0AAV7W275</accession>
<organism evidence="2 3">
    <name type="scientific">Pleurodeles waltl</name>
    <name type="common">Iberian ribbed newt</name>
    <dbReference type="NCBI Taxonomy" id="8319"/>
    <lineage>
        <taxon>Eukaryota</taxon>
        <taxon>Metazoa</taxon>
        <taxon>Chordata</taxon>
        <taxon>Craniata</taxon>
        <taxon>Vertebrata</taxon>
        <taxon>Euteleostomi</taxon>
        <taxon>Amphibia</taxon>
        <taxon>Batrachia</taxon>
        <taxon>Caudata</taxon>
        <taxon>Salamandroidea</taxon>
        <taxon>Salamandridae</taxon>
        <taxon>Pleurodelinae</taxon>
        <taxon>Pleurodeles</taxon>
    </lineage>
</organism>
<proteinExistence type="predicted"/>
<dbReference type="EMBL" id="JANPWB010000002">
    <property type="protein sequence ID" value="KAJ1207982.1"/>
    <property type="molecule type" value="Genomic_DNA"/>
</dbReference>
<keyword evidence="3" id="KW-1185">Reference proteome</keyword>
<comment type="caution">
    <text evidence="2">The sequence shown here is derived from an EMBL/GenBank/DDBJ whole genome shotgun (WGS) entry which is preliminary data.</text>
</comment>
<dbReference type="AlphaFoldDB" id="A0AAV7W275"/>
<dbReference type="Proteomes" id="UP001066276">
    <property type="component" value="Chromosome 1_2"/>
</dbReference>
<feature type="compositionally biased region" description="Low complexity" evidence="1">
    <location>
        <begin position="144"/>
        <end position="160"/>
    </location>
</feature>
<evidence type="ECO:0000256" key="1">
    <source>
        <dbReference type="SAM" id="MobiDB-lite"/>
    </source>
</evidence>
<feature type="region of interest" description="Disordered" evidence="1">
    <location>
        <begin position="144"/>
        <end position="250"/>
    </location>
</feature>
<feature type="compositionally biased region" description="Polar residues" evidence="1">
    <location>
        <begin position="198"/>
        <end position="208"/>
    </location>
</feature>